<evidence type="ECO:0000313" key="1">
    <source>
        <dbReference type="EMBL" id="GAH19654.1"/>
    </source>
</evidence>
<comment type="caution">
    <text evidence="1">The sequence shown here is derived from an EMBL/GenBank/DDBJ whole genome shotgun (WGS) entry which is preliminary data.</text>
</comment>
<proteinExistence type="predicted"/>
<sequence>MSLAELDNVLKNSQFKGRITDYSANIAIVEFESLQKSKYYVNDLMKIQYILGGCQKIAEIYDFIDIQTIYDGFPKIIEKFKKIDFTRKGILKVINFTLNKIFPRIQNESLFYAVSIYPNLFDDDYYSDVLVKHFLPFLNKSIMILLKENGAEKSLYYKYPEENIKAGNLNPIFPHHLIKYGLFNKDRAEIIFGFTEEGVYIARTFTTDDPNFKKRLTKKDHLRSSKAVFRQN</sequence>
<accession>X1ER96</accession>
<name>X1ER96_9ZZZZ</name>
<organism evidence="1">
    <name type="scientific">marine sediment metagenome</name>
    <dbReference type="NCBI Taxonomy" id="412755"/>
    <lineage>
        <taxon>unclassified sequences</taxon>
        <taxon>metagenomes</taxon>
        <taxon>ecological metagenomes</taxon>
    </lineage>
</organism>
<reference evidence="1" key="1">
    <citation type="journal article" date="2014" name="Front. Microbiol.">
        <title>High frequency of phylogenetically diverse reductive dehalogenase-homologous genes in deep subseafloor sedimentary metagenomes.</title>
        <authorList>
            <person name="Kawai M."/>
            <person name="Futagami T."/>
            <person name="Toyoda A."/>
            <person name="Takaki Y."/>
            <person name="Nishi S."/>
            <person name="Hori S."/>
            <person name="Arai W."/>
            <person name="Tsubouchi T."/>
            <person name="Morono Y."/>
            <person name="Uchiyama I."/>
            <person name="Ito T."/>
            <person name="Fujiyama A."/>
            <person name="Inagaki F."/>
            <person name="Takami H."/>
        </authorList>
    </citation>
    <scope>NUCLEOTIDE SEQUENCE</scope>
    <source>
        <strain evidence="1">Expedition CK06-06</strain>
    </source>
</reference>
<protein>
    <submittedName>
        <fullName evidence="1">Uncharacterized protein</fullName>
    </submittedName>
</protein>
<dbReference type="AlphaFoldDB" id="X1ER96"/>
<dbReference type="EMBL" id="BARU01001658">
    <property type="protein sequence ID" value="GAH19654.1"/>
    <property type="molecule type" value="Genomic_DNA"/>
</dbReference>
<gene>
    <name evidence="1" type="ORF">S03H2_04234</name>
</gene>